<feature type="transmembrane region" description="Helical" evidence="4">
    <location>
        <begin position="32"/>
        <end position="50"/>
    </location>
</feature>
<organism evidence="6 7">
    <name type="scientific">Vibrio cidicii</name>
    <dbReference type="NCBI Taxonomy" id="1763883"/>
    <lineage>
        <taxon>Bacteria</taxon>
        <taxon>Pseudomonadati</taxon>
        <taxon>Pseudomonadota</taxon>
        <taxon>Gammaproteobacteria</taxon>
        <taxon>Vibrionales</taxon>
        <taxon>Vibrionaceae</taxon>
        <taxon>Vibrio</taxon>
    </lineage>
</organism>
<evidence type="ECO:0000256" key="1">
    <source>
        <dbReference type="ARBA" id="ARBA00023015"/>
    </source>
</evidence>
<feature type="transmembrane region" description="Helical" evidence="4">
    <location>
        <begin position="116"/>
        <end position="133"/>
    </location>
</feature>
<dbReference type="InterPro" id="IPR018060">
    <property type="entry name" value="HTH_AraC"/>
</dbReference>
<feature type="transmembrane region" description="Helical" evidence="4">
    <location>
        <begin position="154"/>
        <end position="172"/>
    </location>
</feature>
<dbReference type="GO" id="GO:0003700">
    <property type="term" value="F:DNA-binding transcription factor activity"/>
    <property type="evidence" value="ECO:0007669"/>
    <property type="project" value="InterPro"/>
</dbReference>
<dbReference type="Pfam" id="PF12833">
    <property type="entry name" value="HTH_18"/>
    <property type="match status" value="1"/>
</dbReference>
<evidence type="ECO:0000259" key="5">
    <source>
        <dbReference type="PROSITE" id="PS01124"/>
    </source>
</evidence>
<dbReference type="InterPro" id="IPR020449">
    <property type="entry name" value="Tscrpt_reg_AraC-type_HTH"/>
</dbReference>
<dbReference type="PANTHER" id="PTHR43280:SF29">
    <property type="entry name" value="ARAC-FAMILY TRANSCRIPTIONAL REGULATOR"/>
    <property type="match status" value="1"/>
</dbReference>
<proteinExistence type="predicted"/>
<feature type="transmembrane region" description="Helical" evidence="4">
    <location>
        <begin position="6"/>
        <end position="25"/>
    </location>
</feature>
<reference evidence="7" key="1">
    <citation type="submission" date="2015-12" db="EMBL/GenBank/DDBJ databases">
        <authorList>
            <person name="Tarr C.L."/>
            <person name="Gladney L.M."/>
        </authorList>
    </citation>
    <scope>NUCLEOTIDE SEQUENCE [LARGE SCALE GENOMIC DNA]</scope>
    <source>
        <strain evidence="7">2756-81</strain>
    </source>
</reference>
<dbReference type="PROSITE" id="PS01124">
    <property type="entry name" value="HTH_ARAC_FAMILY_2"/>
    <property type="match status" value="1"/>
</dbReference>
<name>A0A151JKR8_9VIBR</name>
<dbReference type="SMART" id="SM00342">
    <property type="entry name" value="HTH_ARAC"/>
    <property type="match status" value="1"/>
</dbReference>
<dbReference type="Proteomes" id="UP000075349">
    <property type="component" value="Unassembled WGS sequence"/>
</dbReference>
<feature type="transmembrane region" description="Helical" evidence="4">
    <location>
        <begin position="56"/>
        <end position="76"/>
    </location>
</feature>
<keyword evidence="4" id="KW-1133">Transmembrane helix</keyword>
<keyword evidence="3" id="KW-0804">Transcription</keyword>
<dbReference type="Gene3D" id="1.10.10.60">
    <property type="entry name" value="Homeodomain-like"/>
    <property type="match status" value="1"/>
</dbReference>
<evidence type="ECO:0000313" key="7">
    <source>
        <dbReference type="Proteomes" id="UP000075349"/>
    </source>
</evidence>
<feature type="transmembrane region" description="Helical" evidence="4">
    <location>
        <begin position="88"/>
        <end position="110"/>
    </location>
</feature>
<evidence type="ECO:0000313" key="6">
    <source>
        <dbReference type="EMBL" id="KYN26391.1"/>
    </source>
</evidence>
<dbReference type="SUPFAM" id="SSF46689">
    <property type="entry name" value="Homeodomain-like"/>
    <property type="match status" value="1"/>
</dbReference>
<feature type="transmembrane region" description="Helical" evidence="4">
    <location>
        <begin position="184"/>
        <end position="205"/>
    </location>
</feature>
<evidence type="ECO:0000256" key="2">
    <source>
        <dbReference type="ARBA" id="ARBA00023125"/>
    </source>
</evidence>
<keyword evidence="4" id="KW-0812">Transmembrane</keyword>
<dbReference type="EMBL" id="LOMK01000001">
    <property type="protein sequence ID" value="KYN26391.1"/>
    <property type="molecule type" value="Genomic_DNA"/>
</dbReference>
<dbReference type="InterPro" id="IPR009057">
    <property type="entry name" value="Homeodomain-like_sf"/>
</dbReference>
<feature type="domain" description="HTH araC/xylS-type" evidence="5">
    <location>
        <begin position="247"/>
        <end position="345"/>
    </location>
</feature>
<gene>
    <name evidence="6" type="ORF">AUQ44_15270</name>
</gene>
<dbReference type="PANTHER" id="PTHR43280">
    <property type="entry name" value="ARAC-FAMILY TRANSCRIPTIONAL REGULATOR"/>
    <property type="match status" value="1"/>
</dbReference>
<protein>
    <submittedName>
        <fullName evidence="6">AraC family transcriptional regulator</fullName>
    </submittedName>
</protein>
<dbReference type="PRINTS" id="PR00032">
    <property type="entry name" value="HTHARAC"/>
</dbReference>
<dbReference type="AlphaFoldDB" id="A0A151JKR8"/>
<dbReference type="GO" id="GO:0043565">
    <property type="term" value="F:sequence-specific DNA binding"/>
    <property type="evidence" value="ECO:0007669"/>
    <property type="project" value="InterPro"/>
</dbReference>
<accession>A0A151JKR8</accession>
<keyword evidence="4" id="KW-0472">Membrane</keyword>
<keyword evidence="2" id="KW-0238">DNA-binding</keyword>
<evidence type="ECO:0000256" key="3">
    <source>
        <dbReference type="ARBA" id="ARBA00023163"/>
    </source>
</evidence>
<sequence length="350" mass="38743">MLAIPIPFVVSLLLALLAITLYVRFAEQAKTACWFLILCALTTGLVGLRWSFNLPLFALLQPLFASCIPVFAWYAFTHFSHTQTLTQFAAKHAAGPLLVLVSVATQPLWYLPLDEILTAIYLVYGIALVRYSAKETVLIHVSLSSWESVKRAENIAGWMLLFSALIDGAMSLDFTYNQGALAPFILSIGHLVLLPVLSLAVILVAMNTANHDEADELSDKESKLETPLNSVSSLSAQQAQTIVIALDELMKTKHAYLDPELTLSKLSRKLCVPAKQISSAVNQVKQKNISRVINEYRIEHAKQALHSSDAPITQIFMNCGFQTKSNFNREFSRLTGMTPSQYRKTATLAE</sequence>
<comment type="caution">
    <text evidence="6">The sequence shown here is derived from an EMBL/GenBank/DDBJ whole genome shotgun (WGS) entry which is preliminary data.</text>
</comment>
<evidence type="ECO:0000256" key="4">
    <source>
        <dbReference type="SAM" id="Phobius"/>
    </source>
</evidence>
<keyword evidence="1" id="KW-0805">Transcription regulation</keyword>